<proteinExistence type="predicted"/>
<dbReference type="AlphaFoldDB" id="A0A0S4JBC1"/>
<sequence>MTNQKKWKTLFLVDKARKSTTCRTGNNITGLHAFFQSYHKRVSSKQNKKLTKKLFPFQINSSFHAQSQHLLFSYISLLQVPKDLQVLQAMAKVLVLFYSMYGHNVAMANAVVEGVVSAGSTADLRRIPETLPEEVLA</sequence>
<protein>
    <recommendedName>
        <fullName evidence="1">Flavodoxin-like domain-containing protein</fullName>
    </recommendedName>
</protein>
<feature type="domain" description="Flavodoxin-like" evidence="1">
    <location>
        <begin position="93"/>
        <end position="137"/>
    </location>
</feature>
<dbReference type="Proteomes" id="UP000051952">
    <property type="component" value="Unassembled WGS sequence"/>
</dbReference>
<feature type="non-terminal residue" evidence="2">
    <location>
        <position position="137"/>
    </location>
</feature>
<dbReference type="OrthoDB" id="504689at2759"/>
<name>A0A0S4JBC1_BODSA</name>
<evidence type="ECO:0000313" key="2">
    <source>
        <dbReference type="EMBL" id="CUG86454.1"/>
    </source>
</evidence>
<reference evidence="3" key="1">
    <citation type="submission" date="2015-09" db="EMBL/GenBank/DDBJ databases">
        <authorList>
            <consortium name="Pathogen Informatics"/>
        </authorList>
    </citation>
    <scope>NUCLEOTIDE SEQUENCE [LARGE SCALE GENOMIC DNA]</scope>
    <source>
        <strain evidence="3">Lake Konstanz</strain>
    </source>
</reference>
<dbReference type="InterPro" id="IPR029039">
    <property type="entry name" value="Flavoprotein-like_sf"/>
</dbReference>
<evidence type="ECO:0000259" key="1">
    <source>
        <dbReference type="PROSITE" id="PS50902"/>
    </source>
</evidence>
<dbReference type="SUPFAM" id="SSF52218">
    <property type="entry name" value="Flavoproteins"/>
    <property type="match status" value="1"/>
</dbReference>
<dbReference type="InterPro" id="IPR008254">
    <property type="entry name" value="Flavodoxin/NO_synth"/>
</dbReference>
<dbReference type="Gene3D" id="3.40.50.360">
    <property type="match status" value="1"/>
</dbReference>
<organism evidence="2 3">
    <name type="scientific">Bodo saltans</name>
    <name type="common">Flagellated protozoan</name>
    <dbReference type="NCBI Taxonomy" id="75058"/>
    <lineage>
        <taxon>Eukaryota</taxon>
        <taxon>Discoba</taxon>
        <taxon>Euglenozoa</taxon>
        <taxon>Kinetoplastea</taxon>
        <taxon>Metakinetoplastina</taxon>
        <taxon>Eubodonida</taxon>
        <taxon>Bodonidae</taxon>
        <taxon>Bodo</taxon>
    </lineage>
</organism>
<dbReference type="EMBL" id="CYKH01001305">
    <property type="protein sequence ID" value="CUG86454.1"/>
    <property type="molecule type" value="Genomic_DNA"/>
</dbReference>
<dbReference type="PROSITE" id="PS50902">
    <property type="entry name" value="FLAVODOXIN_LIKE"/>
    <property type="match status" value="1"/>
</dbReference>
<keyword evidence="3" id="KW-1185">Reference proteome</keyword>
<accession>A0A0S4JBC1</accession>
<dbReference type="VEuPathDB" id="TriTrypDB:BSAL_93210"/>
<evidence type="ECO:0000313" key="3">
    <source>
        <dbReference type="Proteomes" id="UP000051952"/>
    </source>
</evidence>
<dbReference type="GO" id="GO:0010181">
    <property type="term" value="F:FMN binding"/>
    <property type="evidence" value="ECO:0007669"/>
    <property type="project" value="InterPro"/>
</dbReference>
<gene>
    <name evidence="2" type="ORF">BSAL_93210</name>
</gene>